<dbReference type="RefSeq" id="WP_017502088.1">
    <property type="nucleotide sequence ID" value="NZ_DAIQKB010000025.1"/>
</dbReference>
<dbReference type="Pfam" id="PF07869">
    <property type="entry name" value="DUF1656"/>
    <property type="match status" value="1"/>
</dbReference>
<keyword evidence="1" id="KW-1003">Cell membrane</keyword>
<keyword evidence="3 5" id="KW-1133">Transmembrane helix</keyword>
<comment type="caution">
    <text evidence="6">The sequence shown here is derived from an EMBL/GenBank/DDBJ whole genome shotgun (WGS) entry which is preliminary data.</text>
</comment>
<reference evidence="6 7" key="1">
    <citation type="submission" date="2014-03" db="EMBL/GenBank/DDBJ databases">
        <title>Genome sequence of Sphingobium yanoikuyae B1.</title>
        <authorList>
            <person name="Gan H.M."/>
            <person name="Gan H.Y."/>
            <person name="Savka M.A."/>
        </authorList>
    </citation>
    <scope>NUCLEOTIDE SEQUENCE [LARGE SCALE GENOMIC DNA]</scope>
    <source>
        <strain evidence="6 7">B1</strain>
    </source>
</reference>
<keyword evidence="2 5" id="KW-0812">Transmembrane</keyword>
<evidence type="ECO:0000256" key="4">
    <source>
        <dbReference type="ARBA" id="ARBA00023136"/>
    </source>
</evidence>
<dbReference type="Proteomes" id="UP000028534">
    <property type="component" value="Unassembled WGS sequence"/>
</dbReference>
<feature type="transmembrane region" description="Helical" evidence="5">
    <location>
        <begin position="40"/>
        <end position="62"/>
    </location>
</feature>
<dbReference type="AlphaFoldDB" id="A0A084EF97"/>
<protein>
    <submittedName>
        <fullName evidence="6">Efflux system membrane protein</fullName>
    </submittedName>
</protein>
<proteinExistence type="predicted"/>
<gene>
    <name evidence="6" type="ORF">CP98_04067</name>
</gene>
<evidence type="ECO:0000256" key="1">
    <source>
        <dbReference type="ARBA" id="ARBA00022475"/>
    </source>
</evidence>
<dbReference type="PATRIC" id="fig|13690.10.peg.4178"/>
<evidence type="ECO:0000256" key="2">
    <source>
        <dbReference type="ARBA" id="ARBA00022692"/>
    </source>
</evidence>
<dbReference type="EMBL" id="JGVR01000030">
    <property type="protein sequence ID" value="KEZ16639.1"/>
    <property type="molecule type" value="Genomic_DNA"/>
</dbReference>
<keyword evidence="4 5" id="KW-0472">Membrane</keyword>
<name>A0A084EF97_SPHYA</name>
<evidence type="ECO:0000256" key="5">
    <source>
        <dbReference type="SAM" id="Phobius"/>
    </source>
</evidence>
<accession>A0A084EF97</accession>
<dbReference type="eggNOG" id="ENOG5033A7D">
    <property type="taxonomic scope" value="Bacteria"/>
</dbReference>
<evidence type="ECO:0000256" key="3">
    <source>
        <dbReference type="ARBA" id="ARBA00022989"/>
    </source>
</evidence>
<evidence type="ECO:0000313" key="7">
    <source>
        <dbReference type="Proteomes" id="UP000028534"/>
    </source>
</evidence>
<sequence>MTEVNFAGVYLPPLLLYLIAALPIFIGTRAVLTRTGVLRFVWHPGLMECAIYLAILAALFFLL</sequence>
<organism evidence="6 7">
    <name type="scientific">Sphingobium yanoikuyae</name>
    <name type="common">Sphingomonas yanoikuyae</name>
    <dbReference type="NCBI Taxonomy" id="13690"/>
    <lineage>
        <taxon>Bacteria</taxon>
        <taxon>Pseudomonadati</taxon>
        <taxon>Pseudomonadota</taxon>
        <taxon>Alphaproteobacteria</taxon>
        <taxon>Sphingomonadales</taxon>
        <taxon>Sphingomonadaceae</taxon>
        <taxon>Sphingobium</taxon>
    </lineage>
</organism>
<dbReference type="InterPro" id="IPR012451">
    <property type="entry name" value="DUF1656"/>
</dbReference>
<feature type="transmembrane region" description="Helical" evidence="5">
    <location>
        <begin position="6"/>
        <end position="28"/>
    </location>
</feature>
<evidence type="ECO:0000313" key="6">
    <source>
        <dbReference type="EMBL" id="KEZ16639.1"/>
    </source>
</evidence>